<dbReference type="EMBL" id="CM000640">
    <property type="protein sequence ID" value="EED94162.1"/>
    <property type="molecule type" value="Genomic_DNA"/>
</dbReference>
<dbReference type="Gene3D" id="3.40.50.300">
    <property type="entry name" value="P-loop containing nucleotide triphosphate hydrolases"/>
    <property type="match status" value="1"/>
</dbReference>
<dbReference type="Proteomes" id="UP000001449">
    <property type="component" value="Chromosome 3"/>
</dbReference>
<comment type="similarity">
    <text evidence="1">Belongs to the sulfotransferase 1 family.</text>
</comment>
<dbReference type="GO" id="GO:0051923">
    <property type="term" value="P:sulfation"/>
    <property type="evidence" value="ECO:0000318"/>
    <property type="project" value="GO_Central"/>
</dbReference>
<dbReference type="OMA" id="NDTIRWG"/>
<evidence type="ECO:0000259" key="3">
    <source>
        <dbReference type="Pfam" id="PF00685"/>
    </source>
</evidence>
<evidence type="ECO:0000313" key="4">
    <source>
        <dbReference type="EMBL" id="EED94162.1"/>
    </source>
</evidence>
<dbReference type="RefSeq" id="XP_002288726.1">
    <property type="nucleotide sequence ID" value="XM_002288690.1"/>
</dbReference>
<sequence>FYWGYIQKWWKYKDDPNVLLLHYADVRKDLKGNVAKVAEFVGVELNEEELDVVTERCGIDHMKRVNRFNYLMPLNKDTGRWDAKHDFILKDGKLIQTGQVGKGKSMVTVVFVQSFQGHCSQNHTI</sequence>
<keyword evidence="5" id="KW-1185">Reference proteome</keyword>
<keyword evidence="2" id="KW-0808">Transferase</keyword>
<gene>
    <name evidence="4" type="ORF">THAPSDRAFT_261711</name>
</gene>
<evidence type="ECO:0000313" key="5">
    <source>
        <dbReference type="Proteomes" id="UP000001449"/>
    </source>
</evidence>
<dbReference type="Pfam" id="PF00685">
    <property type="entry name" value="Sulfotransfer_1"/>
    <property type="match status" value="1"/>
</dbReference>
<name>B8BX85_THAPS</name>
<proteinExistence type="inferred from homology"/>
<reference evidence="4 5" key="2">
    <citation type="journal article" date="2008" name="Nature">
        <title>The Phaeodactylum genome reveals the evolutionary history of diatom genomes.</title>
        <authorList>
            <person name="Bowler C."/>
            <person name="Allen A.E."/>
            <person name="Badger J.H."/>
            <person name="Grimwood J."/>
            <person name="Jabbari K."/>
            <person name="Kuo A."/>
            <person name="Maheswari U."/>
            <person name="Martens C."/>
            <person name="Maumus F."/>
            <person name="Otillar R.P."/>
            <person name="Rayko E."/>
            <person name="Salamov A."/>
            <person name="Vandepoele K."/>
            <person name="Beszteri B."/>
            <person name="Gruber A."/>
            <person name="Heijde M."/>
            <person name="Katinka M."/>
            <person name="Mock T."/>
            <person name="Valentin K."/>
            <person name="Verret F."/>
            <person name="Berges J.A."/>
            <person name="Brownlee C."/>
            <person name="Cadoret J.P."/>
            <person name="Chiovitti A."/>
            <person name="Choi C.J."/>
            <person name="Coesel S."/>
            <person name="De Martino A."/>
            <person name="Detter J.C."/>
            <person name="Durkin C."/>
            <person name="Falciatore A."/>
            <person name="Fournet J."/>
            <person name="Haruta M."/>
            <person name="Huysman M.J."/>
            <person name="Jenkins B.D."/>
            <person name="Jiroutova K."/>
            <person name="Jorgensen R.E."/>
            <person name="Joubert Y."/>
            <person name="Kaplan A."/>
            <person name="Kroger N."/>
            <person name="Kroth P.G."/>
            <person name="La Roche J."/>
            <person name="Lindquist E."/>
            <person name="Lommer M."/>
            <person name="Martin-Jezequel V."/>
            <person name="Lopez P.J."/>
            <person name="Lucas S."/>
            <person name="Mangogna M."/>
            <person name="McGinnis K."/>
            <person name="Medlin L.K."/>
            <person name="Montsant A."/>
            <person name="Oudot-Le Secq M.P."/>
            <person name="Napoli C."/>
            <person name="Obornik M."/>
            <person name="Parker M.S."/>
            <person name="Petit J.L."/>
            <person name="Porcel B.M."/>
            <person name="Poulsen N."/>
            <person name="Robison M."/>
            <person name="Rychlewski L."/>
            <person name="Rynearson T.A."/>
            <person name="Schmutz J."/>
            <person name="Shapiro H."/>
            <person name="Siaut M."/>
            <person name="Stanley M."/>
            <person name="Sussman M.R."/>
            <person name="Taylor A.R."/>
            <person name="Vardi A."/>
            <person name="von Dassow P."/>
            <person name="Vyverman W."/>
            <person name="Willis A."/>
            <person name="Wyrwicz L.S."/>
            <person name="Rokhsar D.S."/>
            <person name="Weissenbach J."/>
            <person name="Armbrust E.V."/>
            <person name="Green B.R."/>
            <person name="Van de Peer Y."/>
            <person name="Grigoriev I.V."/>
        </authorList>
    </citation>
    <scope>NUCLEOTIDE SEQUENCE [LARGE SCALE GENOMIC DNA]</scope>
    <source>
        <strain evidence="4 5">CCMP1335</strain>
    </source>
</reference>
<dbReference type="eggNOG" id="ENOG502S9GG">
    <property type="taxonomic scope" value="Eukaryota"/>
</dbReference>
<feature type="non-terminal residue" evidence="4">
    <location>
        <position position="125"/>
    </location>
</feature>
<accession>B8BX85</accession>
<dbReference type="SUPFAM" id="SSF52540">
    <property type="entry name" value="P-loop containing nucleoside triphosphate hydrolases"/>
    <property type="match status" value="1"/>
</dbReference>
<dbReference type="GO" id="GO:0008146">
    <property type="term" value="F:sulfotransferase activity"/>
    <property type="evidence" value="ECO:0000318"/>
    <property type="project" value="GO_Central"/>
</dbReference>
<dbReference type="KEGG" id="tps:THAPSDRAFT_261711"/>
<feature type="non-terminal residue" evidence="4">
    <location>
        <position position="1"/>
    </location>
</feature>
<feature type="domain" description="Sulfotransferase" evidence="3">
    <location>
        <begin position="2"/>
        <end position="121"/>
    </location>
</feature>
<dbReference type="PaxDb" id="35128-Thaps261711"/>
<dbReference type="InterPro" id="IPR000863">
    <property type="entry name" value="Sulfotransferase_dom"/>
</dbReference>
<dbReference type="GO" id="GO:0005737">
    <property type="term" value="C:cytoplasm"/>
    <property type="evidence" value="ECO:0000318"/>
    <property type="project" value="GO_Central"/>
</dbReference>
<reference evidence="4 5" key="1">
    <citation type="journal article" date="2004" name="Science">
        <title>The genome of the diatom Thalassiosira pseudonana: ecology, evolution, and metabolism.</title>
        <authorList>
            <person name="Armbrust E.V."/>
            <person name="Berges J.A."/>
            <person name="Bowler C."/>
            <person name="Green B.R."/>
            <person name="Martinez D."/>
            <person name="Putnam N.H."/>
            <person name="Zhou S."/>
            <person name="Allen A.E."/>
            <person name="Apt K.E."/>
            <person name="Bechner M."/>
            <person name="Brzezinski M.A."/>
            <person name="Chaal B.K."/>
            <person name="Chiovitti A."/>
            <person name="Davis A.K."/>
            <person name="Demarest M.S."/>
            <person name="Detter J.C."/>
            <person name="Glavina T."/>
            <person name="Goodstein D."/>
            <person name="Hadi M.Z."/>
            <person name="Hellsten U."/>
            <person name="Hildebrand M."/>
            <person name="Jenkins B.D."/>
            <person name="Jurka J."/>
            <person name="Kapitonov V.V."/>
            <person name="Kroger N."/>
            <person name="Lau W.W."/>
            <person name="Lane T.W."/>
            <person name="Larimer F.W."/>
            <person name="Lippmeier J.C."/>
            <person name="Lucas S."/>
            <person name="Medina M."/>
            <person name="Montsant A."/>
            <person name="Obornik M."/>
            <person name="Parker M.S."/>
            <person name="Palenik B."/>
            <person name="Pazour G.J."/>
            <person name="Richardson P.M."/>
            <person name="Rynearson T.A."/>
            <person name="Saito M.A."/>
            <person name="Schwartz D.C."/>
            <person name="Thamatrakoln K."/>
            <person name="Valentin K."/>
            <person name="Vardi A."/>
            <person name="Wilkerson F.P."/>
            <person name="Rokhsar D.S."/>
        </authorList>
    </citation>
    <scope>NUCLEOTIDE SEQUENCE [LARGE SCALE GENOMIC DNA]</scope>
    <source>
        <strain evidence="4 5">CCMP1335</strain>
    </source>
</reference>
<dbReference type="InterPro" id="IPR027417">
    <property type="entry name" value="P-loop_NTPase"/>
</dbReference>
<evidence type="ECO:0000256" key="1">
    <source>
        <dbReference type="ARBA" id="ARBA00005771"/>
    </source>
</evidence>
<evidence type="ECO:0000256" key="2">
    <source>
        <dbReference type="ARBA" id="ARBA00022679"/>
    </source>
</evidence>
<dbReference type="InParanoid" id="B8BX85"/>
<dbReference type="PANTHER" id="PTHR11783">
    <property type="entry name" value="SULFOTRANSFERASE SULT"/>
    <property type="match status" value="1"/>
</dbReference>
<organism evidence="4 5">
    <name type="scientific">Thalassiosira pseudonana</name>
    <name type="common">Marine diatom</name>
    <name type="synonym">Cyclotella nana</name>
    <dbReference type="NCBI Taxonomy" id="35128"/>
    <lineage>
        <taxon>Eukaryota</taxon>
        <taxon>Sar</taxon>
        <taxon>Stramenopiles</taxon>
        <taxon>Ochrophyta</taxon>
        <taxon>Bacillariophyta</taxon>
        <taxon>Coscinodiscophyceae</taxon>
        <taxon>Thalassiosirophycidae</taxon>
        <taxon>Thalassiosirales</taxon>
        <taxon>Thalassiosiraceae</taxon>
        <taxon>Thalassiosira</taxon>
    </lineage>
</organism>
<protein>
    <recommendedName>
        <fullName evidence="3">Sulfotransferase domain-containing protein</fullName>
    </recommendedName>
</protein>
<dbReference type="GeneID" id="7444041"/>
<dbReference type="HOGENOM" id="CLU_1997188_0_0_1"/>
<dbReference type="AlphaFoldDB" id="B8BX85"/>